<feature type="transmembrane region" description="Helical" evidence="1">
    <location>
        <begin position="12"/>
        <end position="33"/>
    </location>
</feature>
<protein>
    <recommendedName>
        <fullName evidence="4">LPS export ABC transporter periplasmic protein LptC</fullName>
    </recommendedName>
</protein>
<name>A0A2T7G703_9RHOB</name>
<dbReference type="EMBL" id="QCYH01000005">
    <property type="protein sequence ID" value="PVA10215.1"/>
    <property type="molecule type" value="Genomic_DNA"/>
</dbReference>
<sequence>MRRGDNFHTRLVNWAKIILPLIALGLLSTVFLLSQKVDLDHTLPVSDVDLAQRAHDQGVTNPSFAGVASGGEEVTFRASTVRPDPSDRDILLADDAQARMRLNGGGIVDIFARNGRTDQAKMTARLDGDVQVVTTTGYDIRTQSINARFNTLYAESPGAVTGTGPPGDLSAGRMVLTSDPETGNANLRFTDGVKLIYMPAKSKD</sequence>
<keyword evidence="1" id="KW-0472">Membrane</keyword>
<evidence type="ECO:0000256" key="1">
    <source>
        <dbReference type="SAM" id="Phobius"/>
    </source>
</evidence>
<keyword evidence="1" id="KW-1133">Transmembrane helix</keyword>
<reference evidence="2 3" key="1">
    <citation type="submission" date="2018-04" db="EMBL/GenBank/DDBJ databases">
        <title>Pelagivirga bohaiensis gen. nov., sp. nov., a bacterium isolated from the Bohai Sea.</title>
        <authorList>
            <person name="Ji X."/>
        </authorList>
    </citation>
    <scope>NUCLEOTIDE SEQUENCE [LARGE SCALE GENOMIC DNA]</scope>
    <source>
        <strain evidence="2 3">BH-SD19</strain>
    </source>
</reference>
<gene>
    <name evidence="2" type="ORF">DC366_10210</name>
</gene>
<organism evidence="2 3">
    <name type="scientific">Pelagivirga sediminicola</name>
    <dbReference type="NCBI Taxonomy" id="2170575"/>
    <lineage>
        <taxon>Bacteria</taxon>
        <taxon>Pseudomonadati</taxon>
        <taxon>Pseudomonadota</taxon>
        <taxon>Alphaproteobacteria</taxon>
        <taxon>Rhodobacterales</taxon>
        <taxon>Paracoccaceae</taxon>
        <taxon>Pelagivirga</taxon>
    </lineage>
</organism>
<proteinExistence type="predicted"/>
<dbReference type="Proteomes" id="UP000244446">
    <property type="component" value="Unassembled WGS sequence"/>
</dbReference>
<evidence type="ECO:0008006" key="4">
    <source>
        <dbReference type="Google" id="ProtNLM"/>
    </source>
</evidence>
<comment type="caution">
    <text evidence="2">The sequence shown here is derived from an EMBL/GenBank/DDBJ whole genome shotgun (WGS) entry which is preliminary data.</text>
</comment>
<dbReference type="OrthoDB" id="7871110at2"/>
<keyword evidence="3" id="KW-1185">Reference proteome</keyword>
<evidence type="ECO:0000313" key="2">
    <source>
        <dbReference type="EMBL" id="PVA10215.1"/>
    </source>
</evidence>
<keyword evidence="1" id="KW-0812">Transmembrane</keyword>
<evidence type="ECO:0000313" key="3">
    <source>
        <dbReference type="Proteomes" id="UP000244446"/>
    </source>
</evidence>
<dbReference type="AlphaFoldDB" id="A0A2T7G703"/>
<accession>A0A2T7G703</accession>